<dbReference type="Proteomes" id="UP000327013">
    <property type="component" value="Unassembled WGS sequence"/>
</dbReference>
<accession>A0A5N6KZE0</accession>
<dbReference type="AlphaFoldDB" id="A0A5N6KZE0"/>
<dbReference type="OrthoDB" id="1357022at2759"/>
<sequence length="261" mass="29028">MEVELSDCHMAPRKVICKIRSVAAVDCCNAVRCLELLSQIVLSVLSATNNLLRKMLCSGCKFLVDVLKLLICIALLHQSKFIKEIVKHIRGRHQDAHMSASIFPPRKDSGMEYLNLLLSVISDDVIQNQYRQNLQTIEDLMQLICRSHAQAYETERSLIAEIERERRKKTTNLQQSVDQTLASTALTSTTNVIMHGIEGQGCGDDEIVGDFECEQGMISTVNAVVGEEGEMSMPLILYSRNGLADQAPVLHIECPRTVGGE</sequence>
<protein>
    <submittedName>
        <fullName evidence="1">Uncharacterized protein</fullName>
    </submittedName>
</protein>
<name>A0A5N6KZE0_9ROSI</name>
<gene>
    <name evidence="1" type="ORF">FH972_024803</name>
</gene>
<evidence type="ECO:0000313" key="1">
    <source>
        <dbReference type="EMBL" id="KAB8392288.1"/>
    </source>
</evidence>
<organism evidence="1 2">
    <name type="scientific">Carpinus fangiana</name>
    <dbReference type="NCBI Taxonomy" id="176857"/>
    <lineage>
        <taxon>Eukaryota</taxon>
        <taxon>Viridiplantae</taxon>
        <taxon>Streptophyta</taxon>
        <taxon>Embryophyta</taxon>
        <taxon>Tracheophyta</taxon>
        <taxon>Spermatophyta</taxon>
        <taxon>Magnoliopsida</taxon>
        <taxon>eudicotyledons</taxon>
        <taxon>Gunneridae</taxon>
        <taxon>Pentapetalae</taxon>
        <taxon>rosids</taxon>
        <taxon>fabids</taxon>
        <taxon>Fagales</taxon>
        <taxon>Betulaceae</taxon>
        <taxon>Carpinus</taxon>
    </lineage>
</organism>
<reference evidence="1 2" key="1">
    <citation type="submission" date="2019-06" db="EMBL/GenBank/DDBJ databases">
        <title>A chromosomal-level reference genome of Carpinus fangiana (Coryloideae, Betulaceae).</title>
        <authorList>
            <person name="Yang X."/>
            <person name="Wang Z."/>
            <person name="Zhang L."/>
            <person name="Hao G."/>
            <person name="Liu J."/>
            <person name="Yang Y."/>
        </authorList>
    </citation>
    <scope>NUCLEOTIDE SEQUENCE [LARGE SCALE GENOMIC DNA]</scope>
    <source>
        <strain evidence="1">Cfa_2016G</strain>
        <tissue evidence="1">Leaf</tissue>
    </source>
</reference>
<evidence type="ECO:0000313" key="2">
    <source>
        <dbReference type="Proteomes" id="UP000327013"/>
    </source>
</evidence>
<dbReference type="EMBL" id="VIBQ01000025">
    <property type="protein sequence ID" value="KAB8392288.1"/>
    <property type="molecule type" value="Genomic_DNA"/>
</dbReference>
<proteinExistence type="predicted"/>
<comment type="caution">
    <text evidence="1">The sequence shown here is derived from an EMBL/GenBank/DDBJ whole genome shotgun (WGS) entry which is preliminary data.</text>
</comment>
<keyword evidence="2" id="KW-1185">Reference proteome</keyword>